<evidence type="ECO:0000256" key="1">
    <source>
        <dbReference type="ARBA" id="ARBA00004651"/>
    </source>
</evidence>
<keyword evidence="10 12" id="KW-0472">Membrane</keyword>
<feature type="transmembrane region" description="Helical" evidence="12">
    <location>
        <begin position="287"/>
        <end position="306"/>
    </location>
</feature>
<dbReference type="Gene3D" id="3.40.50.300">
    <property type="entry name" value="P-loop containing nucleotide triphosphate hydrolases"/>
    <property type="match status" value="1"/>
</dbReference>
<evidence type="ECO:0000256" key="5">
    <source>
        <dbReference type="ARBA" id="ARBA00022741"/>
    </source>
</evidence>
<dbReference type="PANTHER" id="PTHR24221">
    <property type="entry name" value="ATP-BINDING CASSETTE SUB-FAMILY B"/>
    <property type="match status" value="1"/>
</dbReference>
<keyword evidence="6" id="KW-0788">Thiol protease</keyword>
<evidence type="ECO:0000256" key="7">
    <source>
        <dbReference type="ARBA" id="ARBA00022840"/>
    </source>
</evidence>
<feature type="transmembrane region" description="Helical" evidence="12">
    <location>
        <begin position="256"/>
        <end position="281"/>
    </location>
</feature>
<dbReference type="GO" id="GO:0043213">
    <property type="term" value="P:bacteriocin transport"/>
    <property type="evidence" value="ECO:0007669"/>
    <property type="project" value="UniProtKB-KW"/>
</dbReference>
<keyword evidence="7" id="KW-0067">ATP-binding</keyword>
<dbReference type="GO" id="GO:0005886">
    <property type="term" value="C:plasma membrane"/>
    <property type="evidence" value="ECO:0007669"/>
    <property type="project" value="UniProtKB-SubCell"/>
</dbReference>
<dbReference type="Gene3D" id="1.20.1560.10">
    <property type="entry name" value="ABC transporter type 1, transmembrane domain"/>
    <property type="match status" value="1"/>
</dbReference>
<keyword evidence="6" id="KW-0378">Hydrolase</keyword>
<dbReference type="InterPro" id="IPR039421">
    <property type="entry name" value="Type_1_exporter"/>
</dbReference>
<dbReference type="PROSITE" id="PS50893">
    <property type="entry name" value="ABC_TRANSPORTER_2"/>
    <property type="match status" value="1"/>
</dbReference>
<evidence type="ECO:0000256" key="11">
    <source>
        <dbReference type="ARBA" id="ARBA00043264"/>
    </source>
</evidence>
<dbReference type="PANTHER" id="PTHR24221:SF654">
    <property type="entry name" value="ATP-BINDING CASSETTE SUB-FAMILY B MEMBER 6"/>
    <property type="match status" value="1"/>
</dbReference>
<dbReference type="GO" id="GO:0034040">
    <property type="term" value="F:ATPase-coupled lipid transmembrane transporter activity"/>
    <property type="evidence" value="ECO:0007669"/>
    <property type="project" value="TreeGrafter"/>
</dbReference>
<feature type="domain" description="Peptidase C39" evidence="15">
    <location>
        <begin position="2"/>
        <end position="119"/>
    </location>
</feature>
<dbReference type="Proteomes" id="UP000095743">
    <property type="component" value="Chromosome"/>
</dbReference>
<sequence>MEAVECGAASLTMVLGYFKKFVSLEEVREKCGVNRDGSKASNLLKAARSYGLNAQGYRKDTESVVDLTMPLIIHWNMNHFLVLEGCHNGKYYLNDPAGGRRTVDRDLFNRSFTGIAIAFEKKREFQPSGSRQMTLDHFKKLLNKYKPEIAYTSFLGFMMTLPTLFTAWLAKVFLDEIWLNGRTHWLLGVLLGLLAVAGLRGLSNYIYRILNYRLLEKIRLSENSRLIWKTIHLPANFFMQRYAGDVSARVKNVDNVTAFIAIDLINGFAAWMAIIVFIVALFHYNRLLTFLILTLFIINLVILAWNTKVQEGMNNRISMSNMKLMGASISDIQLIETIKTTSSEQAFFEKWAGYQGKLINEKQEASADIQGLMNLPLLMSMLATVAVLYTGGYLIIHGDLTVGALVAFQSIMASFFASSTTLNEVGMKLPKILADMKRIEDIYYYPDLQSKEASEEVDLDGGVIFEGSLKVENLTFGFTPFEDPLIRDFSLELKPGQRIALVGGSGCGKSTIAKLISGIYKPWSGEIYLDERPVRTLPKSIVNKAIAMVDQEIVLFEGTVGENISLWQQDIDEVKLIQAAKNACIHGDIISRGGYEHRMLEEGQDFSGGQRQRMEIARVLLQDPSVLILDEATSALDPATELEIDKNLRRLGYTCIIVAHRLSTIRDCDEIIVLDKGKIVQRGNHDSLLEQEGLYRELIKAM</sequence>
<dbReference type="EMBL" id="CP017269">
    <property type="protein sequence ID" value="AOT72999.1"/>
    <property type="molecule type" value="Genomic_DNA"/>
</dbReference>
<evidence type="ECO:0000313" key="17">
    <source>
        <dbReference type="Proteomes" id="UP000095743"/>
    </source>
</evidence>
<dbReference type="InterPro" id="IPR011527">
    <property type="entry name" value="ABC1_TM_dom"/>
</dbReference>
<proteinExistence type="predicted"/>
<protein>
    <submittedName>
        <fullName evidence="16">NHLP family bacteriocin export ABC transporter peptidase/permease/ATPase subunit</fullName>
    </submittedName>
</protein>
<dbReference type="Pfam" id="PF00664">
    <property type="entry name" value="ABC_membrane"/>
    <property type="match status" value="1"/>
</dbReference>
<dbReference type="InterPro" id="IPR036640">
    <property type="entry name" value="ABC1_TM_sf"/>
</dbReference>
<keyword evidence="6" id="KW-0645">Protease</keyword>
<dbReference type="GO" id="GO:0008234">
    <property type="term" value="F:cysteine-type peptidase activity"/>
    <property type="evidence" value="ECO:0007669"/>
    <property type="project" value="UniProtKB-KW"/>
</dbReference>
<evidence type="ECO:0000259" key="13">
    <source>
        <dbReference type="PROSITE" id="PS50893"/>
    </source>
</evidence>
<feature type="domain" description="ABC transmembrane type-1" evidence="14">
    <location>
        <begin position="154"/>
        <end position="431"/>
    </location>
</feature>
<evidence type="ECO:0000256" key="9">
    <source>
        <dbReference type="ARBA" id="ARBA00022989"/>
    </source>
</evidence>
<keyword evidence="9 12" id="KW-1133">Transmembrane helix</keyword>
<evidence type="ECO:0000256" key="6">
    <source>
        <dbReference type="ARBA" id="ARBA00022807"/>
    </source>
</evidence>
<keyword evidence="17" id="KW-1185">Reference proteome</keyword>
<dbReference type="GO" id="GO:0016887">
    <property type="term" value="F:ATP hydrolysis activity"/>
    <property type="evidence" value="ECO:0007669"/>
    <property type="project" value="InterPro"/>
</dbReference>
<dbReference type="InterPro" id="IPR022514">
    <property type="entry name" value="NHPM_micro_ABC1"/>
</dbReference>
<reference evidence="16 17" key="1">
    <citation type="submission" date="2016-09" db="EMBL/GenBank/DDBJ databases">
        <title>Genomic analysis reveals versatility of anaerobic energy metabolism of Geosporobacter ferrireducens IRF9 of phylum Firmicutes.</title>
        <authorList>
            <person name="Kim S.-J."/>
        </authorList>
    </citation>
    <scope>NUCLEOTIDE SEQUENCE [LARGE SCALE GENOMIC DNA]</scope>
    <source>
        <strain evidence="16 17">IRF9</strain>
    </source>
</reference>
<keyword evidence="4 12" id="KW-0812">Transmembrane</keyword>
<keyword evidence="2" id="KW-0813">Transport</keyword>
<dbReference type="SUPFAM" id="SSF52540">
    <property type="entry name" value="P-loop containing nucleoside triphosphate hydrolases"/>
    <property type="match status" value="1"/>
</dbReference>
<dbReference type="GO" id="GO:0015031">
    <property type="term" value="P:protein transport"/>
    <property type="evidence" value="ECO:0007669"/>
    <property type="project" value="UniProtKB-KW"/>
</dbReference>
<name>A0A1D8GQ19_9FIRM</name>
<keyword evidence="5" id="KW-0547">Nucleotide-binding</keyword>
<dbReference type="GO" id="GO:0005524">
    <property type="term" value="F:ATP binding"/>
    <property type="evidence" value="ECO:0007669"/>
    <property type="project" value="UniProtKB-KW"/>
</dbReference>
<dbReference type="KEGG" id="gfe:Gferi_04895"/>
<feature type="transmembrane region" description="Helical" evidence="12">
    <location>
        <begin position="402"/>
        <end position="422"/>
    </location>
</feature>
<dbReference type="InterPro" id="IPR005074">
    <property type="entry name" value="Peptidase_C39"/>
</dbReference>
<evidence type="ECO:0000256" key="2">
    <source>
        <dbReference type="ARBA" id="ARBA00022448"/>
    </source>
</evidence>
<keyword evidence="8" id="KW-0653">Protein transport</keyword>
<feature type="transmembrane region" description="Helical" evidence="12">
    <location>
        <begin position="149"/>
        <end position="170"/>
    </location>
</feature>
<feature type="domain" description="ABC transporter" evidence="13">
    <location>
        <begin position="469"/>
        <end position="701"/>
    </location>
</feature>
<organism evidence="16 17">
    <name type="scientific">Geosporobacter ferrireducens</name>
    <dbReference type="NCBI Taxonomy" id="1424294"/>
    <lineage>
        <taxon>Bacteria</taxon>
        <taxon>Bacillati</taxon>
        <taxon>Bacillota</taxon>
        <taxon>Clostridia</taxon>
        <taxon>Peptostreptococcales</taxon>
        <taxon>Thermotaleaceae</taxon>
        <taxon>Geosporobacter</taxon>
    </lineage>
</organism>
<evidence type="ECO:0000256" key="4">
    <source>
        <dbReference type="ARBA" id="ARBA00022692"/>
    </source>
</evidence>
<dbReference type="PROSITE" id="PS50929">
    <property type="entry name" value="ABC_TM1F"/>
    <property type="match status" value="1"/>
</dbReference>
<accession>A0A1D8GQ19</accession>
<evidence type="ECO:0000256" key="3">
    <source>
        <dbReference type="ARBA" id="ARBA00022475"/>
    </source>
</evidence>
<dbReference type="STRING" id="1424294.Gferi_04895"/>
<dbReference type="NCBIfam" id="TIGR03796">
    <property type="entry name" value="NHLM_micro_ABC1"/>
    <property type="match status" value="1"/>
</dbReference>
<dbReference type="PROSITE" id="PS00211">
    <property type="entry name" value="ABC_TRANSPORTER_1"/>
    <property type="match status" value="1"/>
</dbReference>
<evidence type="ECO:0000259" key="15">
    <source>
        <dbReference type="PROSITE" id="PS50990"/>
    </source>
</evidence>
<dbReference type="Pfam" id="PF03412">
    <property type="entry name" value="Peptidase_C39"/>
    <property type="match status" value="1"/>
</dbReference>
<comment type="subcellular location">
    <subcellularLocation>
        <location evidence="1">Cell membrane</location>
        <topology evidence="1">Multi-pass membrane protein</topology>
    </subcellularLocation>
</comment>
<evidence type="ECO:0000256" key="10">
    <source>
        <dbReference type="ARBA" id="ARBA00023136"/>
    </source>
</evidence>
<dbReference type="InterPro" id="IPR003593">
    <property type="entry name" value="AAA+_ATPase"/>
</dbReference>
<evidence type="ECO:0000256" key="12">
    <source>
        <dbReference type="SAM" id="Phobius"/>
    </source>
</evidence>
<evidence type="ECO:0000256" key="8">
    <source>
        <dbReference type="ARBA" id="ARBA00022927"/>
    </source>
</evidence>
<dbReference type="Gene3D" id="3.90.70.10">
    <property type="entry name" value="Cysteine proteinases"/>
    <property type="match status" value="1"/>
</dbReference>
<dbReference type="SUPFAM" id="SSF90123">
    <property type="entry name" value="ABC transporter transmembrane region"/>
    <property type="match status" value="1"/>
</dbReference>
<feature type="transmembrane region" description="Helical" evidence="12">
    <location>
        <begin position="185"/>
        <end position="207"/>
    </location>
</feature>
<dbReference type="InterPro" id="IPR017871">
    <property type="entry name" value="ABC_transporter-like_CS"/>
</dbReference>
<dbReference type="PROSITE" id="PS50990">
    <property type="entry name" value="PEPTIDASE_C39"/>
    <property type="match status" value="1"/>
</dbReference>
<keyword evidence="11" id="KW-0080">Bacteriocin transport</keyword>
<feature type="transmembrane region" description="Helical" evidence="12">
    <location>
        <begin position="375"/>
        <end position="396"/>
    </location>
</feature>
<dbReference type="AlphaFoldDB" id="A0A1D8GQ19"/>
<dbReference type="InterPro" id="IPR027417">
    <property type="entry name" value="P-loop_NTPase"/>
</dbReference>
<gene>
    <name evidence="16" type="ORF">Gferi_04895</name>
</gene>
<dbReference type="GO" id="GO:0006508">
    <property type="term" value="P:proteolysis"/>
    <property type="evidence" value="ECO:0007669"/>
    <property type="project" value="InterPro"/>
</dbReference>
<dbReference type="Pfam" id="PF00005">
    <property type="entry name" value="ABC_tran"/>
    <property type="match status" value="1"/>
</dbReference>
<evidence type="ECO:0000259" key="14">
    <source>
        <dbReference type="PROSITE" id="PS50929"/>
    </source>
</evidence>
<evidence type="ECO:0000313" key="16">
    <source>
        <dbReference type="EMBL" id="AOT72999.1"/>
    </source>
</evidence>
<dbReference type="GO" id="GO:0140359">
    <property type="term" value="F:ABC-type transporter activity"/>
    <property type="evidence" value="ECO:0007669"/>
    <property type="project" value="InterPro"/>
</dbReference>
<dbReference type="InterPro" id="IPR003439">
    <property type="entry name" value="ABC_transporter-like_ATP-bd"/>
</dbReference>
<dbReference type="SMART" id="SM00382">
    <property type="entry name" value="AAA"/>
    <property type="match status" value="1"/>
</dbReference>
<dbReference type="FunFam" id="3.40.50.300:FF:000299">
    <property type="entry name" value="ABC transporter ATP-binding protein/permease"/>
    <property type="match status" value="1"/>
</dbReference>
<keyword evidence="3" id="KW-1003">Cell membrane</keyword>